<evidence type="ECO:0000313" key="10">
    <source>
        <dbReference type="Proteomes" id="UP000515159"/>
    </source>
</evidence>
<feature type="region of interest" description="Disordered" evidence="9">
    <location>
        <begin position="525"/>
        <end position="554"/>
    </location>
</feature>
<dbReference type="InterPro" id="IPR028593">
    <property type="entry name" value="SPDLY_chordates"/>
</dbReference>
<evidence type="ECO:0000256" key="3">
    <source>
        <dbReference type="ARBA" id="ARBA00022776"/>
    </source>
</evidence>
<keyword evidence="2 8" id="KW-0132">Cell division</keyword>
<keyword evidence="7 8" id="KW-0137">Centromere</keyword>
<evidence type="ECO:0000256" key="6">
    <source>
        <dbReference type="ARBA" id="ARBA00023306"/>
    </source>
</evidence>
<dbReference type="AlphaFoldDB" id="A0A6P8PSR7"/>
<reference evidence="11 12" key="1">
    <citation type="submission" date="2025-04" db="UniProtKB">
        <authorList>
            <consortium name="RefSeq"/>
        </authorList>
    </citation>
    <scope>IDENTIFICATION</scope>
</reference>
<dbReference type="OrthoDB" id="2121607at2759"/>
<keyword evidence="10" id="KW-1185">Reference proteome</keyword>
<keyword evidence="4 8" id="KW-0995">Kinetochore</keyword>
<dbReference type="GO" id="GO:0043515">
    <property type="term" value="F:kinetochore binding"/>
    <property type="evidence" value="ECO:0007669"/>
    <property type="project" value="UniProtKB-UniRule"/>
</dbReference>
<dbReference type="InterPro" id="IPR051149">
    <property type="entry name" value="Spindly/BICDR_Dynein_Adapter"/>
</dbReference>
<evidence type="ECO:0000256" key="5">
    <source>
        <dbReference type="ARBA" id="ARBA00023054"/>
    </source>
</evidence>
<dbReference type="GO" id="GO:0000940">
    <property type="term" value="C:outer kinetochore"/>
    <property type="evidence" value="ECO:0007669"/>
    <property type="project" value="UniProtKB-UniRule"/>
</dbReference>
<keyword evidence="1 8" id="KW-0158">Chromosome</keyword>
<dbReference type="RefSeq" id="XP_033778487.1">
    <property type="nucleotide sequence ID" value="XM_033922596.1"/>
</dbReference>
<comment type="similarity">
    <text evidence="8">Belongs to the Spindly family.</text>
</comment>
<evidence type="ECO:0000313" key="11">
    <source>
        <dbReference type="RefSeq" id="XP_033778486.1"/>
    </source>
</evidence>
<evidence type="ECO:0000256" key="7">
    <source>
        <dbReference type="ARBA" id="ARBA00023328"/>
    </source>
</evidence>
<feature type="compositionally biased region" description="Polar residues" evidence="9">
    <location>
        <begin position="462"/>
        <end position="472"/>
    </location>
</feature>
<dbReference type="GO" id="GO:0051301">
    <property type="term" value="P:cell division"/>
    <property type="evidence" value="ECO:0007669"/>
    <property type="project" value="UniProtKB-KW"/>
</dbReference>
<sequence>MAEELTRQTADFDLKLMKIQKELQNQLETQQNEMTCIIETLKQEKYSLQKVIELKNKILQSTESDYEISKQQQKSFIEQLERRHVQEISECKNELKKLRAELDEAQLNEEKLKHKLESQMELPTKKSKEFSILSDCDHEALSSEMLSLQIEKMALENEQAILKGVVNDLRCRHQQLELANSNLTLQLECLQKEKEEKENEAFSYFTAMQDAREMNQDLQDQLDEAQLGALNPKKKGNSLFAEVEDRREKMERHLKKMKAQYQSLQKQHAFSRQECQRMKVQIASLLRMKSSQANREQLERLQFMVAQKNSEIEDLILQVRQLEKCKQSQEPGNFLSCPSNDETYYVDLLKMKLEQSIKETEKIKDELSLQRMKALTESQRVLELERKLFANDEQLQHWQSENMKLRVALDELKMKYEPEMAEIPLQKRRREVLPLELPSAKDCGTFVFSAEGSQNKDDLNPDAQTSRETTNAVPKGQLAPVAVQANVSLPLKYPKEKNGEPLAKKKQVQILEEWTNVQVVSETNRAVPRLTPEKHEEKEEISHAKGGKQQQEKVQEVLYVPSKAATVNQCPQQ</sequence>
<name>A0A6P8PSR7_GEOSA</name>
<feature type="coiled-coil region" evidence="8">
    <location>
        <begin position="298"/>
        <end position="370"/>
    </location>
</feature>
<accession>A0A6P8PSR7</accession>
<dbReference type="Proteomes" id="UP000515159">
    <property type="component" value="Chromosome 15"/>
</dbReference>
<keyword evidence="6 8" id="KW-0131">Cell cycle</keyword>
<evidence type="ECO:0000256" key="2">
    <source>
        <dbReference type="ARBA" id="ARBA00022618"/>
    </source>
</evidence>
<dbReference type="GO" id="GO:0034501">
    <property type="term" value="P:protein localization to kinetochore"/>
    <property type="evidence" value="ECO:0007669"/>
    <property type="project" value="UniProtKB-UniRule"/>
</dbReference>
<protein>
    <recommendedName>
        <fullName evidence="8">Protein Spindly</fullName>
    </recommendedName>
    <alternativeName>
        <fullName evidence="8">Coiled-coil domain-containing protein 99</fullName>
    </alternativeName>
    <alternativeName>
        <fullName evidence="8">Spindle apparatus coiled-coil domain-containing protein 1</fullName>
    </alternativeName>
</protein>
<evidence type="ECO:0000256" key="8">
    <source>
        <dbReference type="HAMAP-Rule" id="MF_03041"/>
    </source>
</evidence>
<dbReference type="GO" id="GO:0007094">
    <property type="term" value="P:mitotic spindle assembly checkpoint signaling"/>
    <property type="evidence" value="ECO:0007669"/>
    <property type="project" value="InterPro"/>
</dbReference>
<evidence type="ECO:0000256" key="4">
    <source>
        <dbReference type="ARBA" id="ARBA00022838"/>
    </source>
</evidence>
<feature type="coiled-coil region" evidence="8">
    <location>
        <begin position="77"/>
        <end position="274"/>
    </location>
</feature>
<dbReference type="HAMAP" id="MF_03041">
    <property type="entry name" value="SPDLY"/>
    <property type="match status" value="1"/>
</dbReference>
<dbReference type="GO" id="GO:0000132">
    <property type="term" value="P:establishment of mitotic spindle orientation"/>
    <property type="evidence" value="ECO:0007669"/>
    <property type="project" value="TreeGrafter"/>
</dbReference>
<dbReference type="PANTHER" id="PTHR32123:SF9">
    <property type="entry name" value="PROTEIN SPINDLY"/>
    <property type="match status" value="1"/>
</dbReference>
<dbReference type="KEGG" id="gsh:117349310"/>
<evidence type="ECO:0000256" key="9">
    <source>
        <dbReference type="SAM" id="MobiDB-lite"/>
    </source>
</evidence>
<evidence type="ECO:0000256" key="1">
    <source>
        <dbReference type="ARBA" id="ARBA00022454"/>
    </source>
</evidence>
<proteinExistence type="inferred from homology"/>
<evidence type="ECO:0000313" key="12">
    <source>
        <dbReference type="RefSeq" id="XP_033778487.1"/>
    </source>
</evidence>
<dbReference type="PANTHER" id="PTHR32123">
    <property type="entry name" value="BICD FAMILY-LIKE CARGO ADAPTER"/>
    <property type="match status" value="1"/>
</dbReference>
<gene>
    <name evidence="8 11 12" type="primary">SPDL1</name>
    <name evidence="8" type="synonym">CCDC99</name>
</gene>
<dbReference type="GO" id="GO:0000922">
    <property type="term" value="C:spindle pole"/>
    <property type="evidence" value="ECO:0007669"/>
    <property type="project" value="TreeGrafter"/>
</dbReference>
<dbReference type="RefSeq" id="XP_033778486.1">
    <property type="nucleotide sequence ID" value="XM_033922595.1"/>
</dbReference>
<organism evidence="10 11">
    <name type="scientific">Geotrypetes seraphini</name>
    <name type="common">Gaboon caecilian</name>
    <name type="synonym">Caecilia seraphini</name>
    <dbReference type="NCBI Taxonomy" id="260995"/>
    <lineage>
        <taxon>Eukaryota</taxon>
        <taxon>Metazoa</taxon>
        <taxon>Chordata</taxon>
        <taxon>Craniata</taxon>
        <taxon>Vertebrata</taxon>
        <taxon>Euteleostomi</taxon>
        <taxon>Amphibia</taxon>
        <taxon>Gymnophiona</taxon>
        <taxon>Geotrypetes</taxon>
    </lineage>
</organism>
<dbReference type="GO" id="GO:0007080">
    <property type="term" value="P:mitotic metaphase chromosome alignment"/>
    <property type="evidence" value="ECO:0007669"/>
    <property type="project" value="TreeGrafter"/>
</dbReference>
<feature type="compositionally biased region" description="Basic and acidic residues" evidence="9">
    <location>
        <begin position="531"/>
        <end position="543"/>
    </location>
</feature>
<feature type="region of interest" description="Disordered" evidence="9">
    <location>
        <begin position="451"/>
        <end position="478"/>
    </location>
</feature>
<comment type="subcellular location">
    <subcellularLocation>
        <location evidence="8">Chromosome</location>
        <location evidence="8">Centromere</location>
        <location evidence="8">Kinetochore</location>
    </subcellularLocation>
</comment>
<keyword evidence="3 8" id="KW-0498">Mitosis</keyword>
<dbReference type="CTD" id="54908"/>
<dbReference type="GeneID" id="117349310"/>
<keyword evidence="5 8" id="KW-0175">Coiled coil</keyword>
<comment type="function">
    <text evidence="8">Required for the localization of dynein and dynactin to the mitotic kintochore. Dynein is believed to control the initial lateral interaction between the kinetochore and spindle microtubules and to facilitate the subsequent formation of end-on kinetochore-microtubule attachments mediated by the NDC80 complex.</text>
</comment>